<comment type="caution">
    <text evidence="2">The sequence shown here is derived from an EMBL/GenBank/DDBJ whole genome shotgun (WGS) entry which is preliminary data.</text>
</comment>
<dbReference type="Pfam" id="PF05548">
    <property type="entry name" value="Peptidase_M11"/>
    <property type="match status" value="1"/>
</dbReference>
<dbReference type="AlphaFoldDB" id="A0A835YCB8"/>
<gene>
    <name evidence="2" type="ORF">HYH03_002350</name>
</gene>
<dbReference type="OrthoDB" id="535741at2759"/>
<organism evidence="2 3">
    <name type="scientific">Edaphochlamys debaryana</name>
    <dbReference type="NCBI Taxonomy" id="47281"/>
    <lineage>
        <taxon>Eukaryota</taxon>
        <taxon>Viridiplantae</taxon>
        <taxon>Chlorophyta</taxon>
        <taxon>core chlorophytes</taxon>
        <taxon>Chlorophyceae</taxon>
        <taxon>CS clade</taxon>
        <taxon>Chlamydomonadales</taxon>
        <taxon>Chlamydomonadales incertae sedis</taxon>
        <taxon>Edaphochlamys</taxon>
    </lineage>
</organism>
<sequence>MARNARKTPPPFYSPDQYSSDVLQVTYIQVGNVPAPPPTKYDSMSIIGIALKWDPSIYSGGVKGETYPTYPPAAASDALGNMLFGNPSGTPTASPSVANLITGCSYGVAKVTNTAVVEVDVTPNVTESLTTNNMTSICKLLPKWRDFAARQAAIQGFNLASFRHRVYVLPAGMDCVWQGLSSTGPGYGSYDSSGTGTTGYGWTMIHPTWGLDPYIRDPTCMMGNKHVCFNPAHGWQANWVKFDWALDSTSKFTAGQWVSVTLKDQSATGTAGRIDTNWTGSIGWANRYWISYRRGPQVQWQDHVAPDFQGVNIVAWNGDTQTRSSASLFKTSLYATPTGGDSVWVEADSDARSLVLRVLSPTGISAASRATAETAELGVCRRSALTEASCFDGLDEDCDGLIDLDDPDSREQWRVQAVAEA</sequence>
<dbReference type="InterPro" id="IPR008752">
    <property type="entry name" value="Peptidase_M11"/>
</dbReference>
<evidence type="ECO:0000313" key="2">
    <source>
        <dbReference type="EMBL" id="KAG2500073.1"/>
    </source>
</evidence>
<dbReference type="EMBL" id="JAEHOE010000005">
    <property type="protein sequence ID" value="KAG2500073.1"/>
    <property type="molecule type" value="Genomic_DNA"/>
</dbReference>
<protein>
    <recommendedName>
        <fullName evidence="1">Peptidase M11 gametolysin domain-containing protein</fullName>
    </recommendedName>
</protein>
<dbReference type="Proteomes" id="UP000612055">
    <property type="component" value="Unassembled WGS sequence"/>
</dbReference>
<accession>A0A835YCB8</accession>
<reference evidence="2" key="1">
    <citation type="journal article" date="2020" name="bioRxiv">
        <title>Comparative genomics of Chlamydomonas.</title>
        <authorList>
            <person name="Craig R.J."/>
            <person name="Hasan A.R."/>
            <person name="Ness R.W."/>
            <person name="Keightley P.D."/>
        </authorList>
    </citation>
    <scope>NUCLEOTIDE SEQUENCE</scope>
    <source>
        <strain evidence="2">CCAP 11/70</strain>
    </source>
</reference>
<proteinExistence type="predicted"/>
<evidence type="ECO:0000313" key="3">
    <source>
        <dbReference type="Proteomes" id="UP000612055"/>
    </source>
</evidence>
<evidence type="ECO:0000259" key="1">
    <source>
        <dbReference type="Pfam" id="PF05548"/>
    </source>
</evidence>
<name>A0A835YCB8_9CHLO</name>
<keyword evidence="3" id="KW-1185">Reference proteome</keyword>
<feature type="domain" description="Peptidase M11 gametolysin" evidence="1">
    <location>
        <begin position="70"/>
        <end position="274"/>
    </location>
</feature>